<dbReference type="CDD" id="cd05379">
    <property type="entry name" value="CAP_bacterial"/>
    <property type="match status" value="1"/>
</dbReference>
<evidence type="ECO:0000259" key="1">
    <source>
        <dbReference type="Pfam" id="PF00188"/>
    </source>
</evidence>
<evidence type="ECO:0000313" key="3">
    <source>
        <dbReference type="Proteomes" id="UP000621859"/>
    </source>
</evidence>
<dbReference type="Proteomes" id="UP000621859">
    <property type="component" value="Unassembled WGS sequence"/>
</dbReference>
<accession>A0ABQ2PNJ4</accession>
<keyword evidence="3" id="KW-1185">Reference proteome</keyword>
<protein>
    <recommendedName>
        <fullName evidence="1">SCP domain-containing protein</fullName>
    </recommendedName>
</protein>
<evidence type="ECO:0000313" key="2">
    <source>
        <dbReference type="EMBL" id="GGP27169.1"/>
    </source>
</evidence>
<sequence length="345" mass="36395">MMEALLNLPSLHVCSHTFCLAWFCGLLTACGGGDGSSNTNGSANTASSTPTTTAAGTAFVPIDTSNRAEVLAHYQYDFLPLQSTAFSWTGNVSQCNAGDTPLNYKNAVVRLVNYYRAMAGLPGNVTLSLDLSAQAQQAALMMDANSTLDHNPPATWACYTATGATAAGSSNLSLGTPWLNQGIGGIRLYVTDQGITTLGHRRWVLYSRLVLVGSGDTPRADALWVVGNDGPAYTPANGIAWPPPGYVPIDNHIFEPASMQWSFSYPDADFSSATVSMTDDTGNTVVLANVGELDPGYGDNTIGWNISSTGWNRSPADTRLNVSISHVMIGGVAQSFSYSVIFVSP</sequence>
<proteinExistence type="predicted"/>
<dbReference type="SUPFAM" id="SSF55797">
    <property type="entry name" value="PR-1-like"/>
    <property type="match status" value="1"/>
</dbReference>
<dbReference type="EMBL" id="BMLY01000005">
    <property type="protein sequence ID" value="GGP27169.1"/>
    <property type="molecule type" value="Genomic_DNA"/>
</dbReference>
<organism evidence="2 3">
    <name type="scientific">Silvimonas amylolytica</name>
    <dbReference type="NCBI Taxonomy" id="449663"/>
    <lineage>
        <taxon>Bacteria</taxon>
        <taxon>Pseudomonadati</taxon>
        <taxon>Pseudomonadota</taxon>
        <taxon>Betaproteobacteria</taxon>
        <taxon>Neisseriales</taxon>
        <taxon>Chitinibacteraceae</taxon>
        <taxon>Silvimonas</taxon>
    </lineage>
</organism>
<name>A0ABQ2PNJ4_9NEIS</name>
<dbReference type="Gene3D" id="3.40.33.10">
    <property type="entry name" value="CAP"/>
    <property type="match status" value="1"/>
</dbReference>
<dbReference type="InterPro" id="IPR035940">
    <property type="entry name" value="CAP_sf"/>
</dbReference>
<gene>
    <name evidence="2" type="ORF">GCM10010971_29880</name>
</gene>
<dbReference type="Pfam" id="PF00188">
    <property type="entry name" value="CAP"/>
    <property type="match status" value="1"/>
</dbReference>
<comment type="caution">
    <text evidence="2">The sequence shown here is derived from an EMBL/GenBank/DDBJ whole genome shotgun (WGS) entry which is preliminary data.</text>
</comment>
<dbReference type="InterPro" id="IPR014044">
    <property type="entry name" value="CAP_dom"/>
</dbReference>
<reference evidence="3" key="1">
    <citation type="journal article" date="2019" name="Int. J. Syst. Evol. Microbiol.">
        <title>The Global Catalogue of Microorganisms (GCM) 10K type strain sequencing project: providing services to taxonomists for standard genome sequencing and annotation.</title>
        <authorList>
            <consortium name="The Broad Institute Genomics Platform"/>
            <consortium name="The Broad Institute Genome Sequencing Center for Infectious Disease"/>
            <person name="Wu L."/>
            <person name="Ma J."/>
        </authorList>
    </citation>
    <scope>NUCLEOTIDE SEQUENCE [LARGE SCALE GENOMIC DNA]</scope>
    <source>
        <strain evidence="3">CGMCC 1.8860</strain>
    </source>
</reference>
<feature type="domain" description="SCP" evidence="1">
    <location>
        <begin position="109"/>
        <end position="214"/>
    </location>
</feature>